<accession>A0A9N9QBL8</accession>
<sequence length="191" mass="21306">MSTSTNVFILGITGYVGGNVAARMIEKHPDWDVVAPVRTSAQRDVILSKWPKIRAVIGDLDDRDLLMQMLFCVQNTRPISREGSNKKIELASSDHVKGARAVVEGASLKKPEPGNWYRNASWSSKRIWQNDFSWVVFGMLTWVGQPSDKVYHDIVDLAEVTSLPEEGHIHRGADKAVLEAHKQFSVPTAII</sequence>
<dbReference type="AlphaFoldDB" id="A0A9N9QBL8"/>
<dbReference type="EMBL" id="CAJVRM010000497">
    <property type="protein sequence ID" value="CAG8981617.1"/>
    <property type="molecule type" value="Genomic_DNA"/>
</dbReference>
<evidence type="ECO:0000313" key="2">
    <source>
        <dbReference type="Proteomes" id="UP000701801"/>
    </source>
</evidence>
<dbReference type="Gene3D" id="3.40.50.720">
    <property type="entry name" value="NAD(P)-binding Rossmann-like Domain"/>
    <property type="match status" value="1"/>
</dbReference>
<dbReference type="Proteomes" id="UP000701801">
    <property type="component" value="Unassembled WGS sequence"/>
</dbReference>
<dbReference type="InterPro" id="IPR036291">
    <property type="entry name" value="NAD(P)-bd_dom_sf"/>
</dbReference>
<dbReference type="OrthoDB" id="2130169at2759"/>
<evidence type="ECO:0008006" key="3">
    <source>
        <dbReference type="Google" id="ProtNLM"/>
    </source>
</evidence>
<proteinExistence type="predicted"/>
<reference evidence="1" key="1">
    <citation type="submission" date="2021-07" db="EMBL/GenBank/DDBJ databases">
        <authorList>
            <person name="Durling M."/>
        </authorList>
    </citation>
    <scope>NUCLEOTIDE SEQUENCE</scope>
</reference>
<protein>
    <recommendedName>
        <fullName evidence="3">NAD(P)-binding domain-containing protein</fullName>
    </recommendedName>
</protein>
<evidence type="ECO:0000313" key="1">
    <source>
        <dbReference type="EMBL" id="CAG8981617.1"/>
    </source>
</evidence>
<gene>
    <name evidence="1" type="ORF">HYALB_00012968</name>
</gene>
<dbReference type="SUPFAM" id="SSF51735">
    <property type="entry name" value="NAD(P)-binding Rossmann-fold domains"/>
    <property type="match status" value="1"/>
</dbReference>
<organism evidence="1 2">
    <name type="scientific">Hymenoscyphus albidus</name>
    <dbReference type="NCBI Taxonomy" id="595503"/>
    <lineage>
        <taxon>Eukaryota</taxon>
        <taxon>Fungi</taxon>
        <taxon>Dikarya</taxon>
        <taxon>Ascomycota</taxon>
        <taxon>Pezizomycotina</taxon>
        <taxon>Leotiomycetes</taxon>
        <taxon>Helotiales</taxon>
        <taxon>Helotiaceae</taxon>
        <taxon>Hymenoscyphus</taxon>
    </lineage>
</organism>
<keyword evidence="2" id="KW-1185">Reference proteome</keyword>
<comment type="caution">
    <text evidence="1">The sequence shown here is derived from an EMBL/GenBank/DDBJ whole genome shotgun (WGS) entry which is preliminary data.</text>
</comment>
<name>A0A9N9QBL8_9HELO</name>